<reference evidence="3 4" key="1">
    <citation type="submission" date="2024-02" db="UniProtKB">
        <authorList>
            <consortium name="WormBaseParasite"/>
        </authorList>
    </citation>
    <scope>IDENTIFICATION</scope>
</reference>
<organism evidence="2 4">
    <name type="scientific">Strongyloides stercoralis</name>
    <name type="common">Threadworm</name>
    <dbReference type="NCBI Taxonomy" id="6248"/>
    <lineage>
        <taxon>Eukaryota</taxon>
        <taxon>Metazoa</taxon>
        <taxon>Ecdysozoa</taxon>
        <taxon>Nematoda</taxon>
        <taxon>Chromadorea</taxon>
        <taxon>Rhabditida</taxon>
        <taxon>Tylenchina</taxon>
        <taxon>Panagrolaimomorpha</taxon>
        <taxon>Strongyloidoidea</taxon>
        <taxon>Strongyloididae</taxon>
        <taxon>Strongyloides</taxon>
    </lineage>
</organism>
<feature type="compositionally biased region" description="Low complexity" evidence="1">
    <location>
        <begin position="397"/>
        <end position="412"/>
    </location>
</feature>
<feature type="compositionally biased region" description="Pro residues" evidence="1">
    <location>
        <begin position="370"/>
        <end position="390"/>
    </location>
</feature>
<dbReference type="WBParaSite" id="TCONS_00014215.p1">
    <property type="protein sequence ID" value="TCONS_00014215.p1"/>
    <property type="gene ID" value="XLOC_009425"/>
</dbReference>
<feature type="compositionally biased region" description="Polar residues" evidence="1">
    <location>
        <begin position="453"/>
        <end position="465"/>
    </location>
</feature>
<feature type="compositionally biased region" description="Basic and acidic residues" evidence="1">
    <location>
        <begin position="249"/>
        <end position="264"/>
    </location>
</feature>
<accession>A0AAF5DMX5</accession>
<sequence>MTDNNGPTNNNNFNNLNTDSSKYVMDNSVGSYYPNQQQYNQFNSQPNNQFPVPNGQNSYINSQMFSNQNNTNSNDNMTSTQSINQNRSVYDMNINKHPSYPQQSPTPNPANNMNNYPQNMNVPLNNTNSIQQQQQQQQHSQMYSNMSFVFSSEMANKAICDINEKKYDNFKTWHISNYGHPNQFGNDKKIEQNCNRGVKRKMSPIKEQSNTFTKPLPIPTTNGIHGQESNSNHPQSNNYGNIPPSSRTYNKDDDNPLRRMERMTQETLNEPPSKISIRNNNNSINGDNNLSYDQKKSQEKHLKLEKLNQIEKVFGIDKTRQREESYHMNHMMHEHDINKISQGPINNPNGFMQGVPMNIQQGMHQNIRQPGPPNLGPPYLPNSNMPPPNRPGSQPMPGNQRQHPPQQQSPSVPFFPPGQNMSNRINQFPNQQHPTTTPSNHMMPSPQMYPMGSSGQQNKQFISPSSIPQQNNMRQMAMNGMQQPNMPPNINQTMNPNMTQMRQQNLPSNINPNINQINMPNGIPNHPLQQKLPVPNNMNVMNGQNNRPQNIQNPSMQMPGIQGPGLQSPNLQNSGMQGSGIPQQNMPHPNMQGNMQLPNSMNSIQKSQQQQNMDQMMIQQNQNNQGYLPNQQIPNQIINGQNGMVPQGNGQSNMMRPNYDTNVLHHQQQQQINSSIEGYINVNQHNSWPQQHNLPRTLTNMDSRAPIQKVQYSSVLIQEQMATIN</sequence>
<name>A0AAF5DMX5_STRER</name>
<evidence type="ECO:0000313" key="3">
    <source>
        <dbReference type="WBParaSite" id="TCONS_00014215.p1"/>
    </source>
</evidence>
<proteinExistence type="predicted"/>
<feature type="compositionally biased region" description="Polar residues" evidence="1">
    <location>
        <begin position="565"/>
        <end position="591"/>
    </location>
</feature>
<feature type="region of interest" description="Disordered" evidence="1">
    <location>
        <begin position="1"/>
        <end position="28"/>
    </location>
</feature>
<dbReference type="AlphaFoldDB" id="A0AAF5DMX5"/>
<dbReference type="WBParaSite" id="TCONS_00015277.p1">
    <property type="protein sequence ID" value="TCONS_00015277.p1"/>
    <property type="gene ID" value="XLOC_009425"/>
</dbReference>
<feature type="compositionally biased region" description="Low complexity" evidence="1">
    <location>
        <begin position="109"/>
        <end position="121"/>
    </location>
</feature>
<evidence type="ECO:0000256" key="1">
    <source>
        <dbReference type="SAM" id="MobiDB-lite"/>
    </source>
</evidence>
<feature type="compositionally biased region" description="Polar residues" evidence="1">
    <location>
        <begin position="206"/>
        <end position="248"/>
    </location>
</feature>
<protein>
    <submittedName>
        <fullName evidence="3 4">Uncharacterized protein</fullName>
    </submittedName>
</protein>
<feature type="compositionally biased region" description="Polar residues" evidence="1">
    <location>
        <begin position="547"/>
        <end position="556"/>
    </location>
</feature>
<feature type="region of interest" description="Disordered" evidence="1">
    <location>
        <begin position="545"/>
        <end position="591"/>
    </location>
</feature>
<feature type="region of interest" description="Disordered" evidence="1">
    <location>
        <begin position="93"/>
        <end position="121"/>
    </location>
</feature>
<feature type="region of interest" description="Disordered" evidence="1">
    <location>
        <begin position="364"/>
        <end position="465"/>
    </location>
</feature>
<feature type="compositionally biased region" description="Polar residues" evidence="1">
    <location>
        <begin position="420"/>
        <end position="442"/>
    </location>
</feature>
<evidence type="ECO:0000313" key="2">
    <source>
        <dbReference type="Proteomes" id="UP000035681"/>
    </source>
</evidence>
<dbReference type="Proteomes" id="UP000035681">
    <property type="component" value="Unplaced"/>
</dbReference>
<feature type="compositionally biased region" description="Low complexity" evidence="1">
    <location>
        <begin position="273"/>
        <end position="289"/>
    </location>
</feature>
<feature type="compositionally biased region" description="Low complexity" evidence="1">
    <location>
        <begin position="1"/>
        <end position="17"/>
    </location>
</feature>
<feature type="region of interest" description="Disordered" evidence="1">
    <location>
        <begin position="198"/>
        <end position="297"/>
    </location>
</feature>
<evidence type="ECO:0000313" key="4">
    <source>
        <dbReference type="WBParaSite" id="TCONS_00015277.p1"/>
    </source>
</evidence>
<keyword evidence="2" id="KW-1185">Reference proteome</keyword>